<accession>A0A178Z230</accession>
<sequence length="206" mass="22822">MDRNKLVQMLVDVDTNKVRHAVLGEDGSLNAVSDVNSIFVDRKQVQDYRHERRRKLNRHTKTNVYVMSTMNENANTNPYTEDETGEDIHMVLGCCKCDTTVVVLRNDSKLVTDPDARMFRAHVVLCTCTGCANLNTTTTLLPVTTISGSALDNKIRSMFTAWVIYGPTKGGADVIAYKVLTVDGLMDDEGVVARFVRGPPPGSGRR</sequence>
<proteinExistence type="predicted"/>
<dbReference type="EMBL" id="LVYI01000018">
    <property type="protein sequence ID" value="OAP53858.1"/>
    <property type="molecule type" value="Genomic_DNA"/>
</dbReference>
<reference evidence="1 2" key="1">
    <citation type="submission" date="2016-04" db="EMBL/GenBank/DDBJ databases">
        <title>Draft genome of Fonsecaea erecta CBS 125763.</title>
        <authorList>
            <person name="Weiss V.A."/>
            <person name="Vicente V.A."/>
            <person name="Raittz R.T."/>
            <person name="Moreno L.F."/>
            <person name="De Souza E.M."/>
            <person name="Pedrosa F.O."/>
            <person name="Steffens M.B."/>
            <person name="Faoro H."/>
            <person name="Tadra-Sfeir M.Z."/>
            <person name="Najafzadeh M.J."/>
            <person name="Felipe M.S."/>
            <person name="Teixeira M."/>
            <person name="Sun J."/>
            <person name="Xi L."/>
            <person name="Gomes R."/>
            <person name="De Azevedo C.M."/>
            <person name="Salgado C.G."/>
            <person name="Da Silva M.B."/>
            <person name="Nascimento M.F."/>
            <person name="Queiroz-Telles F."/>
            <person name="Attili D.S."/>
            <person name="Gorbushina A."/>
        </authorList>
    </citation>
    <scope>NUCLEOTIDE SEQUENCE [LARGE SCALE GENOMIC DNA]</scope>
    <source>
        <strain evidence="1 2">CBS 125763</strain>
    </source>
</reference>
<keyword evidence="2" id="KW-1185">Reference proteome</keyword>
<evidence type="ECO:0000313" key="2">
    <source>
        <dbReference type="Proteomes" id="UP000078343"/>
    </source>
</evidence>
<comment type="caution">
    <text evidence="1">The sequence shown here is derived from an EMBL/GenBank/DDBJ whole genome shotgun (WGS) entry which is preliminary data.</text>
</comment>
<evidence type="ECO:0000313" key="1">
    <source>
        <dbReference type="EMBL" id="OAP53858.1"/>
    </source>
</evidence>
<dbReference type="GeneID" id="30016047"/>
<dbReference type="Proteomes" id="UP000078343">
    <property type="component" value="Unassembled WGS sequence"/>
</dbReference>
<name>A0A178Z230_9EURO</name>
<organism evidence="1 2">
    <name type="scientific">Fonsecaea erecta</name>
    <dbReference type="NCBI Taxonomy" id="1367422"/>
    <lineage>
        <taxon>Eukaryota</taxon>
        <taxon>Fungi</taxon>
        <taxon>Dikarya</taxon>
        <taxon>Ascomycota</taxon>
        <taxon>Pezizomycotina</taxon>
        <taxon>Eurotiomycetes</taxon>
        <taxon>Chaetothyriomycetidae</taxon>
        <taxon>Chaetothyriales</taxon>
        <taxon>Herpotrichiellaceae</taxon>
        <taxon>Fonsecaea</taxon>
    </lineage>
</organism>
<dbReference type="RefSeq" id="XP_018687225.1">
    <property type="nucleotide sequence ID" value="XM_018843384.1"/>
</dbReference>
<dbReference type="AlphaFoldDB" id="A0A178Z230"/>
<protein>
    <submittedName>
        <fullName evidence="1">Uncharacterized protein</fullName>
    </submittedName>
</protein>
<gene>
    <name evidence="1" type="ORF">AYL99_11880</name>
</gene>